<gene>
    <name evidence="1" type="ORF">NM09_07450</name>
</gene>
<dbReference type="EMBL" id="JRWR01000004">
    <property type="protein sequence ID" value="KHD25539.1"/>
    <property type="molecule type" value="Genomic_DNA"/>
</dbReference>
<evidence type="ECO:0000313" key="1">
    <source>
        <dbReference type="EMBL" id="KHD25539.1"/>
    </source>
</evidence>
<accession>A0ACC4NY90</accession>
<protein>
    <submittedName>
        <fullName evidence="1">Uncharacterized protein</fullName>
    </submittedName>
</protein>
<dbReference type="Proteomes" id="UP000030421">
    <property type="component" value="Unassembled WGS sequence"/>
</dbReference>
<organism evidence="1 2">
    <name type="scientific">Vibrio caribbeanicus</name>
    <dbReference type="NCBI Taxonomy" id="701175"/>
    <lineage>
        <taxon>Bacteria</taxon>
        <taxon>Pseudomonadati</taxon>
        <taxon>Pseudomonadota</taxon>
        <taxon>Gammaproteobacteria</taxon>
        <taxon>Vibrionales</taxon>
        <taxon>Vibrionaceae</taxon>
        <taxon>Vibrio</taxon>
    </lineage>
</organism>
<keyword evidence="2" id="KW-1185">Reference proteome</keyword>
<comment type="caution">
    <text evidence="1">The sequence shown here is derived from an EMBL/GenBank/DDBJ whole genome shotgun (WGS) entry which is preliminary data.</text>
</comment>
<reference evidence="1" key="1">
    <citation type="submission" date="2014-10" db="EMBL/GenBank/DDBJ databases">
        <title>Genome sequencing of Vibrio caribbeanicus T14.</title>
        <authorList>
            <person name="Chan K.-G."/>
            <person name="Mohamad N.I."/>
        </authorList>
    </citation>
    <scope>NUCLEOTIDE SEQUENCE</scope>
    <source>
        <strain evidence="1">T14</strain>
    </source>
</reference>
<name>A0ACC4NY90_9VIBR</name>
<sequence>MVKNKRTESLNGRIELVTKTLDTYIATPSLKAGISNMDQLAKKLERDTGIGYSTLLKSENKGGYYRGYLETALLKIAPSTSKLDSLAQPQPKNWVHLKARYESRIGLLNDEIKKLQINLKQAELAISDASNSQLTLHDATEFRQADINVEKLCRALARILDHEDVGLDLMPDGRIEYFGETLVSSEQAQPYLAWLERTTPAPLKE</sequence>
<evidence type="ECO:0000313" key="2">
    <source>
        <dbReference type="Proteomes" id="UP000030421"/>
    </source>
</evidence>
<proteinExistence type="predicted"/>